<dbReference type="PANTHER" id="PTHR44395:SF1">
    <property type="entry name" value="PROTEIN O-MANNOSYL-TRANSFERASE TMTC3"/>
    <property type="match status" value="1"/>
</dbReference>
<dbReference type="SUPFAM" id="SSF48452">
    <property type="entry name" value="TPR-like"/>
    <property type="match status" value="2"/>
</dbReference>
<name>A0ABR2KQQ6_9EUKA</name>
<dbReference type="PROSITE" id="PS50005">
    <property type="entry name" value="TPR"/>
    <property type="match status" value="1"/>
</dbReference>
<dbReference type="InterPro" id="IPR019734">
    <property type="entry name" value="TPR_rpt"/>
</dbReference>
<gene>
    <name evidence="3" type="ORF">M9Y10_021897</name>
</gene>
<evidence type="ECO:0000313" key="3">
    <source>
        <dbReference type="EMBL" id="KAK8893475.1"/>
    </source>
</evidence>
<organism evidence="3 4">
    <name type="scientific">Tritrichomonas musculus</name>
    <dbReference type="NCBI Taxonomy" id="1915356"/>
    <lineage>
        <taxon>Eukaryota</taxon>
        <taxon>Metamonada</taxon>
        <taxon>Parabasalia</taxon>
        <taxon>Tritrichomonadida</taxon>
        <taxon>Tritrichomonadidae</taxon>
        <taxon>Tritrichomonas</taxon>
    </lineage>
</organism>
<keyword evidence="4" id="KW-1185">Reference proteome</keyword>
<protein>
    <submittedName>
        <fullName evidence="3">Bardet-Biedl syndrome 4 protein</fullName>
    </submittedName>
</protein>
<keyword evidence="1" id="KW-0802">TPR repeat</keyword>
<feature type="region of interest" description="Disordered" evidence="2">
    <location>
        <begin position="1"/>
        <end position="20"/>
    </location>
</feature>
<sequence>MKKGSKRKESETLNATDFDPENTNIDELLPDLIHNKHIIGVSTVLEAYNQQIHDSTLLLTCVYLARNPGYSTTVAKYLNRLNKDYPAQVASIQAFMLINNCSVNIRDEKCNEALQILDVVRKKDKKNSQILYNEGFIHALLRNKETAFDFLKASLRPQDGKLPYASAILLMIRIMRSNCQTSEALQLATNSYYLLNRYDKNICIEGMYAAAEKGDMDQMDFFFKKLKKHYKKDSTVMEALVKINLMLGKTKNASDCFQTWSEFDKESPEFFFCCSQLCLASQDTSEAIKNLILAIQLDPSNAEYIANLATVFFKTGAKEKAYDHARSAIRADPYSIHAWLALEMVSPDDSEARDALNKAVELRKNVVDLSGLSIILND</sequence>
<reference evidence="3 4" key="1">
    <citation type="submission" date="2024-04" db="EMBL/GenBank/DDBJ databases">
        <title>Tritrichomonas musculus Genome.</title>
        <authorList>
            <person name="Alves-Ferreira E."/>
            <person name="Grigg M."/>
            <person name="Lorenzi H."/>
            <person name="Galac M."/>
        </authorList>
    </citation>
    <scope>NUCLEOTIDE SEQUENCE [LARGE SCALE GENOMIC DNA]</scope>
    <source>
        <strain evidence="3 4">EAF2021</strain>
    </source>
</reference>
<comment type="caution">
    <text evidence="3">The sequence shown here is derived from an EMBL/GenBank/DDBJ whole genome shotgun (WGS) entry which is preliminary data.</text>
</comment>
<proteinExistence type="predicted"/>
<dbReference type="SMART" id="SM00028">
    <property type="entry name" value="TPR"/>
    <property type="match status" value="3"/>
</dbReference>
<dbReference type="PANTHER" id="PTHR44395">
    <property type="match status" value="1"/>
</dbReference>
<accession>A0ABR2KQQ6</accession>
<dbReference type="EMBL" id="JAPFFF010000003">
    <property type="protein sequence ID" value="KAK8893475.1"/>
    <property type="molecule type" value="Genomic_DNA"/>
</dbReference>
<evidence type="ECO:0000313" key="4">
    <source>
        <dbReference type="Proteomes" id="UP001470230"/>
    </source>
</evidence>
<feature type="repeat" description="TPR" evidence="1">
    <location>
        <begin position="302"/>
        <end position="335"/>
    </location>
</feature>
<dbReference type="InterPro" id="IPR011990">
    <property type="entry name" value="TPR-like_helical_dom_sf"/>
</dbReference>
<dbReference type="Proteomes" id="UP001470230">
    <property type="component" value="Unassembled WGS sequence"/>
</dbReference>
<evidence type="ECO:0000256" key="2">
    <source>
        <dbReference type="SAM" id="MobiDB-lite"/>
    </source>
</evidence>
<dbReference type="Gene3D" id="1.25.40.10">
    <property type="entry name" value="Tetratricopeptide repeat domain"/>
    <property type="match status" value="1"/>
</dbReference>
<evidence type="ECO:0000256" key="1">
    <source>
        <dbReference type="PROSITE-ProRule" id="PRU00339"/>
    </source>
</evidence>